<dbReference type="EMBL" id="HBUF01080175">
    <property type="protein sequence ID" value="CAG6632572.1"/>
    <property type="molecule type" value="Transcribed_RNA"/>
</dbReference>
<name>A0A8D8WD25_9HEMI</name>
<dbReference type="EMBL" id="HBUF01379890">
    <property type="protein sequence ID" value="CAG6729816.1"/>
    <property type="molecule type" value="Transcribed_RNA"/>
</dbReference>
<organism evidence="3">
    <name type="scientific">Cacopsylla melanoneura</name>
    <dbReference type="NCBI Taxonomy" id="428564"/>
    <lineage>
        <taxon>Eukaryota</taxon>
        <taxon>Metazoa</taxon>
        <taxon>Ecdysozoa</taxon>
        <taxon>Arthropoda</taxon>
        <taxon>Hexapoda</taxon>
        <taxon>Insecta</taxon>
        <taxon>Pterygota</taxon>
        <taxon>Neoptera</taxon>
        <taxon>Paraneoptera</taxon>
        <taxon>Hemiptera</taxon>
        <taxon>Sternorrhyncha</taxon>
        <taxon>Psylloidea</taxon>
        <taxon>Psyllidae</taxon>
        <taxon>Psyllinae</taxon>
        <taxon>Cacopsylla</taxon>
    </lineage>
</organism>
<dbReference type="EMBL" id="HBUF01546272">
    <property type="protein sequence ID" value="CAG6757052.1"/>
    <property type="molecule type" value="Transcribed_RNA"/>
</dbReference>
<protein>
    <recommendedName>
        <fullName evidence="2">HTH psq-type domain-containing protein</fullName>
    </recommendedName>
</protein>
<feature type="compositionally biased region" description="Polar residues" evidence="1">
    <location>
        <begin position="694"/>
        <end position="711"/>
    </location>
</feature>
<dbReference type="Pfam" id="PF04218">
    <property type="entry name" value="CENP-B_N"/>
    <property type="match status" value="1"/>
</dbReference>
<feature type="region of interest" description="Disordered" evidence="1">
    <location>
        <begin position="84"/>
        <end position="113"/>
    </location>
</feature>
<dbReference type="InterPro" id="IPR036388">
    <property type="entry name" value="WH-like_DNA-bd_sf"/>
</dbReference>
<feature type="compositionally biased region" description="Polar residues" evidence="1">
    <location>
        <begin position="674"/>
        <end position="687"/>
    </location>
</feature>
<feature type="compositionally biased region" description="Basic and acidic residues" evidence="1">
    <location>
        <begin position="84"/>
        <end position="93"/>
    </location>
</feature>
<feature type="region of interest" description="Disordered" evidence="1">
    <location>
        <begin position="262"/>
        <end position="288"/>
    </location>
</feature>
<feature type="compositionally biased region" description="Polar residues" evidence="1">
    <location>
        <begin position="619"/>
        <end position="656"/>
    </location>
</feature>
<feature type="region of interest" description="Disordered" evidence="1">
    <location>
        <begin position="555"/>
        <end position="733"/>
    </location>
</feature>
<dbReference type="InterPro" id="IPR007889">
    <property type="entry name" value="HTH_Psq"/>
</dbReference>
<proteinExistence type="predicted"/>
<dbReference type="Gene3D" id="1.10.10.10">
    <property type="entry name" value="Winged helix-like DNA-binding domain superfamily/Winged helix DNA-binding domain"/>
    <property type="match status" value="1"/>
</dbReference>
<feature type="region of interest" description="Disordered" evidence="1">
    <location>
        <begin position="513"/>
        <end position="542"/>
    </location>
</feature>
<feature type="compositionally biased region" description="Polar residues" evidence="1">
    <location>
        <begin position="513"/>
        <end position="522"/>
    </location>
</feature>
<evidence type="ECO:0000313" key="3">
    <source>
        <dbReference type="EMBL" id="CAG6653464.1"/>
    </source>
</evidence>
<dbReference type="GO" id="GO:0043565">
    <property type="term" value="F:sequence-specific DNA binding"/>
    <property type="evidence" value="ECO:0007669"/>
    <property type="project" value="InterPro"/>
</dbReference>
<feature type="compositionally biased region" description="Low complexity" evidence="1">
    <location>
        <begin position="94"/>
        <end position="113"/>
    </location>
</feature>
<dbReference type="SUPFAM" id="SSF48295">
    <property type="entry name" value="TrpR-like"/>
    <property type="match status" value="1"/>
</dbReference>
<evidence type="ECO:0000256" key="1">
    <source>
        <dbReference type="SAM" id="MobiDB-lite"/>
    </source>
</evidence>
<feature type="compositionally biased region" description="Low complexity" evidence="1">
    <location>
        <begin position="723"/>
        <end position="733"/>
    </location>
</feature>
<dbReference type="EMBL" id="HBUF01173778">
    <property type="protein sequence ID" value="CAG6653468.1"/>
    <property type="molecule type" value="Transcribed_RNA"/>
</dbReference>
<dbReference type="InterPro" id="IPR010921">
    <property type="entry name" value="Trp_repressor/repl_initiator"/>
</dbReference>
<evidence type="ECO:0000259" key="2">
    <source>
        <dbReference type="Pfam" id="PF04218"/>
    </source>
</evidence>
<dbReference type="EMBL" id="HBUF01173777">
    <property type="protein sequence ID" value="CAG6653464.1"/>
    <property type="molecule type" value="Transcribed_RNA"/>
</dbReference>
<feature type="compositionally biased region" description="Basic and acidic residues" evidence="1">
    <location>
        <begin position="555"/>
        <end position="615"/>
    </location>
</feature>
<accession>A0A8D8WD25</accession>
<sequence>MADHFSTMTSFIKSADYLTKPKQKRSSGNAFGISRRKDYTSEEKLFFVNLVVEGGNSKASVAKQYDIPESTLRGWCKPKHKDKLEKEALDRKQSSNVFDTPSPSSSSSSAGSGVTSATALYHQYKDSPFEPHLVTSSAGGLVPTLQIPKVENHLYNSYSHHQTPLRCSSGMGEPHPLIKEERDEEVLNLSNKTPSEHHLSSPILTQCLNSMPGAGLVINGEPSPSNSSIKSMQHMKHALLDMKSPNNLIDIHQNISSMFQSYSNRPDSCKLSPKPRNSPSPVKFGMGDKLEESNANKRKYDAFVNDSAKDVTSNSPYDLYKKDVGNVIVNNNNSEFYKNYEQFLNSKRTGDMYINNVNNVNKIDVKRDNMSISSNSNPVEAAPAVNHHFKNYLESMVKAQKLSTTPGNQEQFKLAAQQLWLQQLALNQLAASSMSQLPNSLQQQQTAAALQQQQLLYERQLLNSRLNQQTGASPGSVAADEKIYSWTSQLHANQRELEEKLKLLIQTQQQILSDKNQQQTHHPSAEHAASLTISHADSSDRIKRMRTMNVRDMLESHRQSLDKSHESLDRSHESLDKSHDDDDHESERHQYHHDDEETDQEVKETLDLSSRKPEPRLLTNPSSPINFSASSPMNNFRRSPSGNFASTPARNFSPCSASFRPPSHPSSVIPFRASPTSLNPSATNMSNPLRGESPNISRESSAFRTGSSPGNASDYRLSSAGFRPSPLSRLPESPKLVEDSLDRHDASSPVEDAKPIGGGFQDLDFKPLPHLDDNYLNNALLHGEQFLADLEKVSHPMLTLQHIRQVRDLLCKLRTPVFENNNITRDVGGGLEDPNCKSKRKSLLNIVHNLTN</sequence>
<reference evidence="3" key="1">
    <citation type="submission" date="2021-05" db="EMBL/GenBank/DDBJ databases">
        <authorList>
            <person name="Alioto T."/>
            <person name="Alioto T."/>
            <person name="Gomez Garrido J."/>
        </authorList>
    </citation>
    <scope>NUCLEOTIDE SEQUENCE</scope>
</reference>
<dbReference type="AlphaFoldDB" id="A0A8D8WD25"/>
<feature type="domain" description="HTH psq-type" evidence="2">
    <location>
        <begin position="40"/>
        <end position="84"/>
    </location>
</feature>